<reference evidence="21" key="2">
    <citation type="journal article" date="2019" name="Int. J. Biol. Macromol.">
        <title>The complete mitochondrial genome of the largest amphipod, Alicella gigantea: Insight into its phylogenetic relationships and deep sea adaptive characters.</title>
        <authorList>
            <person name="Li J.-y."/>
            <person name="Song Z.-l."/>
            <person name="Yan G.-y."/>
            <person name="He L.-s."/>
        </authorList>
    </citation>
    <scope>NUCLEOTIDE SEQUENCE</scope>
</reference>
<keyword evidence="15 17" id="KW-0472">Membrane</keyword>
<comment type="subcellular location">
    <subcellularLocation>
        <location evidence="2">Mitochondrion inner membrane</location>
        <topology evidence="2">Multi-pass membrane protein</topology>
    </subcellularLocation>
</comment>
<evidence type="ECO:0000256" key="11">
    <source>
        <dbReference type="ARBA" id="ARBA00022989"/>
    </source>
</evidence>
<dbReference type="AlphaFoldDB" id="A0A5B7L2Y9"/>
<evidence type="ECO:0000256" key="15">
    <source>
        <dbReference type="ARBA" id="ARBA00023136"/>
    </source>
</evidence>
<evidence type="ECO:0000256" key="14">
    <source>
        <dbReference type="ARBA" id="ARBA00023128"/>
    </source>
</evidence>
<keyword evidence="14 17" id="KW-0496">Mitochondrion</keyword>
<evidence type="ECO:0000259" key="20">
    <source>
        <dbReference type="Pfam" id="PF06455"/>
    </source>
</evidence>
<dbReference type="Pfam" id="PF00662">
    <property type="entry name" value="Proton_antipo_N"/>
    <property type="match status" value="1"/>
</dbReference>
<dbReference type="GO" id="GO:0003954">
    <property type="term" value="F:NADH dehydrogenase activity"/>
    <property type="evidence" value="ECO:0007669"/>
    <property type="project" value="TreeGrafter"/>
</dbReference>
<proteinExistence type="inferred from homology"/>
<dbReference type="InterPro" id="IPR010934">
    <property type="entry name" value="NADH_DH_su5_C"/>
</dbReference>
<dbReference type="InterPro" id="IPR003945">
    <property type="entry name" value="NU5C-like"/>
</dbReference>
<feature type="domain" description="NADH-Ubiquinone oxidoreductase (complex I) chain 5 N-terminal" evidence="19">
    <location>
        <begin position="46"/>
        <end position="92"/>
    </location>
</feature>
<keyword evidence="11 17" id="KW-1133">Transmembrane helix</keyword>
<keyword evidence="6" id="KW-0679">Respiratory chain</keyword>
<keyword evidence="9" id="KW-1278">Translocase</keyword>
<dbReference type="PANTHER" id="PTHR42829:SF2">
    <property type="entry name" value="NADH-UBIQUINONE OXIDOREDUCTASE CHAIN 5"/>
    <property type="match status" value="1"/>
</dbReference>
<sequence length="567" mass="61695">MKVGSKVYSVFSVILCIISLCMYLGCFMCILLNKSYFIEWEVVVLNGSSVVMSLIFDWMSFSFLGSVCIISSVIVKYSSYYMSGEKNYIRFMFLLLMFVGSMWFLIISPNMISLLLGWDGLGLTSYVLVVFYQSEASCNAGMLTILSNRVGDVAILMSIGIMSYLGSWNYVFMDKASSMLVGLVILASITKSAQVPFSAWLPAAMAAPTPVSALVHSSTLVTAGVYLLIRFSWALEDSQLNSMLLMISTITMLMAGIGANLESDMKKVVALSTLSQLGLMVMTVSVGMPELAFFHLIMHAMFKSSLFMCIGFMIHSMSGAQDSRKMSGLCVSAPLMSVSFGVSNLALAGFPFLAGFYSKDVILELLFFNGGNILVMVVMVLATGLTVSYSLRVMYLGVVSVDNLEVTSGVSDSGLWLIKAMSAVVSASVVFGFFFSWVFFPAGSVALLSGLGKMCIGVISLFMGVVSFYYLAVGGKMMGLGNLYKANSKMWFLPELSSKPISLLSVLYGGTATKVMDLGWMEFYGGRGGHSVFMHMSWVSQYGQRGVMVSPYLFSGVIVMLVLVFIM</sequence>
<dbReference type="GO" id="GO:0015990">
    <property type="term" value="P:electron transport coupled proton transport"/>
    <property type="evidence" value="ECO:0007669"/>
    <property type="project" value="TreeGrafter"/>
</dbReference>
<dbReference type="PRINTS" id="PR01434">
    <property type="entry name" value="NADHDHGNASE5"/>
</dbReference>
<evidence type="ECO:0000256" key="4">
    <source>
        <dbReference type="ARBA" id="ARBA00021096"/>
    </source>
</evidence>
<evidence type="ECO:0000256" key="2">
    <source>
        <dbReference type="ARBA" id="ARBA00004448"/>
    </source>
</evidence>
<feature type="transmembrane region" description="Helical" evidence="17">
    <location>
        <begin position="153"/>
        <end position="173"/>
    </location>
</feature>
<evidence type="ECO:0000256" key="17">
    <source>
        <dbReference type="RuleBase" id="RU003404"/>
    </source>
</evidence>
<comment type="similarity">
    <text evidence="17">Belongs to the complex I subunit 5 family.</text>
</comment>
<gene>
    <name evidence="21" type="primary">ND5</name>
</gene>
<evidence type="ECO:0000259" key="18">
    <source>
        <dbReference type="Pfam" id="PF00361"/>
    </source>
</evidence>
<feature type="transmembrane region" description="Helical" evidence="17">
    <location>
        <begin position="546"/>
        <end position="566"/>
    </location>
</feature>
<dbReference type="GeneID" id="41826744"/>
<feature type="transmembrane region" description="Helical" evidence="17">
    <location>
        <begin position="7"/>
        <end position="33"/>
    </location>
</feature>
<feature type="transmembrane region" description="Helical" evidence="17">
    <location>
        <begin position="326"/>
        <end position="353"/>
    </location>
</feature>
<evidence type="ECO:0000256" key="5">
    <source>
        <dbReference type="ARBA" id="ARBA00022448"/>
    </source>
</evidence>
<dbReference type="EC" id="7.1.1.2" evidence="3 17"/>
<evidence type="ECO:0000259" key="19">
    <source>
        <dbReference type="Pfam" id="PF00662"/>
    </source>
</evidence>
<keyword evidence="12 17" id="KW-0520">NAD</keyword>
<evidence type="ECO:0000256" key="3">
    <source>
        <dbReference type="ARBA" id="ARBA00012944"/>
    </source>
</evidence>
<dbReference type="InterPro" id="IPR001750">
    <property type="entry name" value="ND/Mrp_TM"/>
</dbReference>
<dbReference type="Pfam" id="PF06455">
    <property type="entry name" value="NADH5_C"/>
    <property type="match status" value="1"/>
</dbReference>
<keyword evidence="8" id="KW-0999">Mitochondrion inner membrane</keyword>
<evidence type="ECO:0000256" key="8">
    <source>
        <dbReference type="ARBA" id="ARBA00022792"/>
    </source>
</evidence>
<feature type="transmembrane region" description="Helical" evidence="17">
    <location>
        <begin position="213"/>
        <end position="231"/>
    </location>
</feature>
<keyword evidence="10" id="KW-0249">Electron transport</keyword>
<comment type="catalytic activity">
    <reaction evidence="16 17">
        <text>a ubiquinone + NADH + 5 H(+)(in) = a ubiquinol + NAD(+) + 4 H(+)(out)</text>
        <dbReference type="Rhea" id="RHEA:29091"/>
        <dbReference type="Rhea" id="RHEA-COMP:9565"/>
        <dbReference type="Rhea" id="RHEA-COMP:9566"/>
        <dbReference type="ChEBI" id="CHEBI:15378"/>
        <dbReference type="ChEBI" id="CHEBI:16389"/>
        <dbReference type="ChEBI" id="CHEBI:17976"/>
        <dbReference type="ChEBI" id="CHEBI:57540"/>
        <dbReference type="ChEBI" id="CHEBI:57945"/>
        <dbReference type="EC" id="7.1.1.2"/>
    </reaction>
</comment>
<dbReference type="InterPro" id="IPR001516">
    <property type="entry name" value="Proton_antipo_N"/>
</dbReference>
<comment type="function">
    <text evidence="1">Core subunit of the mitochondrial membrane respiratory chain NADH dehydrogenase (Complex I) that is believed to belong to the minimal assembly required for catalysis. Complex I functions in the transfer of electrons from NADH to the respiratory chain. The immediate electron acceptor for the enzyme is believed to be ubiquinone.</text>
</comment>
<feature type="domain" description="NADH:quinone oxidoreductase/Mrp antiporter transmembrane" evidence="18">
    <location>
        <begin position="108"/>
        <end position="385"/>
    </location>
</feature>
<reference evidence="21" key="1">
    <citation type="submission" date="2018-11" db="EMBL/GenBank/DDBJ databases">
        <authorList>
            <person name="Li J."/>
            <person name="Song Z."/>
            <person name="Yan G."/>
            <person name="He L."/>
        </authorList>
    </citation>
    <scope>NUCLEOTIDE SEQUENCE</scope>
</reference>
<evidence type="ECO:0000256" key="9">
    <source>
        <dbReference type="ARBA" id="ARBA00022967"/>
    </source>
</evidence>
<dbReference type="EMBL" id="MK215211">
    <property type="protein sequence ID" value="QAT19467.1"/>
    <property type="molecule type" value="Genomic_DNA"/>
</dbReference>
<evidence type="ECO:0000256" key="6">
    <source>
        <dbReference type="ARBA" id="ARBA00022660"/>
    </source>
</evidence>
<evidence type="ECO:0000256" key="7">
    <source>
        <dbReference type="ARBA" id="ARBA00022692"/>
    </source>
</evidence>
<keyword evidence="5 17" id="KW-0813">Transport</keyword>
<feature type="transmembrane region" description="Helical" evidence="17">
    <location>
        <begin position="179"/>
        <end position="201"/>
    </location>
</feature>
<dbReference type="GO" id="GO:0042773">
    <property type="term" value="P:ATP synthesis coupled electron transport"/>
    <property type="evidence" value="ECO:0007669"/>
    <property type="project" value="InterPro"/>
</dbReference>
<evidence type="ECO:0000256" key="16">
    <source>
        <dbReference type="ARBA" id="ARBA00049551"/>
    </source>
</evidence>
<protein>
    <recommendedName>
        <fullName evidence="4 17">NADH-ubiquinone oxidoreductase chain 5</fullName>
        <ecNumber evidence="3 17">7.1.1.2</ecNumber>
    </recommendedName>
</protein>
<dbReference type="Pfam" id="PF00361">
    <property type="entry name" value="Proton_antipo_M"/>
    <property type="match status" value="1"/>
</dbReference>
<feature type="domain" description="NADH dehydrogenase subunit 5 C-terminal" evidence="20">
    <location>
        <begin position="389"/>
        <end position="567"/>
    </location>
</feature>
<feature type="transmembrane region" description="Helical" evidence="17">
    <location>
        <begin position="87"/>
        <end position="106"/>
    </location>
</feature>
<dbReference type="PANTHER" id="PTHR42829">
    <property type="entry name" value="NADH-UBIQUINONE OXIDOREDUCTASE CHAIN 5"/>
    <property type="match status" value="1"/>
</dbReference>
<dbReference type="RefSeq" id="YP_009695253.1">
    <property type="nucleotide sequence ID" value="NC_044783.1"/>
</dbReference>
<evidence type="ECO:0000256" key="13">
    <source>
        <dbReference type="ARBA" id="ARBA00023075"/>
    </source>
</evidence>
<feature type="transmembrane region" description="Helical" evidence="17">
    <location>
        <begin position="373"/>
        <end position="395"/>
    </location>
</feature>
<feature type="transmembrane region" description="Helical" evidence="17">
    <location>
        <begin position="112"/>
        <end position="132"/>
    </location>
</feature>
<feature type="transmembrane region" description="Helical" evidence="17">
    <location>
        <begin position="451"/>
        <end position="472"/>
    </location>
</feature>
<evidence type="ECO:0000313" key="21">
    <source>
        <dbReference type="EMBL" id="QAT19467.1"/>
    </source>
</evidence>
<name>A0A5B7L2Y9_9CRUS</name>
<comment type="function">
    <text evidence="17">Core subunit of the mitochondrial membrane respiratory chain NADH dehydrogenase (Complex I) which catalyzes electron transfer from NADH through the respiratory chain, using ubiquinone as an electron acceptor. Essential for the catalytic activity and assembly of complex I.</text>
</comment>
<dbReference type="CTD" id="4540"/>
<organism evidence="21">
    <name type="scientific">Alicella gigantea</name>
    <dbReference type="NCBI Taxonomy" id="1315966"/>
    <lineage>
        <taxon>Eukaryota</taxon>
        <taxon>Metazoa</taxon>
        <taxon>Ecdysozoa</taxon>
        <taxon>Arthropoda</taxon>
        <taxon>Crustacea</taxon>
        <taxon>Multicrustacea</taxon>
        <taxon>Malacostraca</taxon>
        <taxon>Eumalacostraca</taxon>
        <taxon>Peracarida</taxon>
        <taxon>Amphipoda</taxon>
        <taxon>Amphilochidea</taxon>
        <taxon>Lysianassida</taxon>
        <taxon>Lysianassidira</taxon>
        <taxon>Alicelloidea</taxon>
        <taxon>Alicellidae</taxon>
        <taxon>Alicella</taxon>
    </lineage>
</organism>
<evidence type="ECO:0000256" key="10">
    <source>
        <dbReference type="ARBA" id="ARBA00022982"/>
    </source>
</evidence>
<keyword evidence="13 17" id="KW-0830">Ubiquinone</keyword>
<dbReference type="GO" id="GO:0005743">
    <property type="term" value="C:mitochondrial inner membrane"/>
    <property type="evidence" value="ECO:0007669"/>
    <property type="project" value="UniProtKB-SubCell"/>
</dbReference>
<dbReference type="GO" id="GO:0008137">
    <property type="term" value="F:NADH dehydrogenase (ubiquinone) activity"/>
    <property type="evidence" value="ECO:0007669"/>
    <property type="project" value="UniProtKB-EC"/>
</dbReference>
<geneLocation type="mitochondrion" evidence="21"/>
<keyword evidence="7 17" id="KW-0812">Transmembrane</keyword>
<evidence type="ECO:0000256" key="1">
    <source>
        <dbReference type="ARBA" id="ARBA00003257"/>
    </source>
</evidence>
<evidence type="ECO:0000256" key="12">
    <source>
        <dbReference type="ARBA" id="ARBA00023027"/>
    </source>
</evidence>
<feature type="transmembrane region" description="Helical" evidence="17">
    <location>
        <begin position="243"/>
        <end position="261"/>
    </location>
</feature>
<feature type="transmembrane region" description="Helical" evidence="17">
    <location>
        <begin position="53"/>
        <end position="75"/>
    </location>
</feature>
<accession>A0A5B7L2Y9</accession>